<dbReference type="EMBL" id="FZNT01000004">
    <property type="protein sequence ID" value="SNR51950.1"/>
    <property type="molecule type" value="Genomic_DNA"/>
</dbReference>
<keyword evidence="3" id="KW-1185">Reference proteome</keyword>
<feature type="transmembrane region" description="Helical" evidence="1">
    <location>
        <begin position="146"/>
        <end position="171"/>
    </location>
</feature>
<keyword evidence="1" id="KW-1133">Transmembrane helix</keyword>
<gene>
    <name evidence="2" type="ORF">SAMN06265371_104227</name>
</gene>
<evidence type="ECO:0000256" key="1">
    <source>
        <dbReference type="SAM" id="Phobius"/>
    </source>
</evidence>
<name>A0A238WZS1_9FLAO</name>
<dbReference type="Proteomes" id="UP000198384">
    <property type="component" value="Unassembled WGS sequence"/>
</dbReference>
<keyword evidence="1" id="KW-0812">Transmembrane</keyword>
<feature type="transmembrane region" description="Helical" evidence="1">
    <location>
        <begin position="183"/>
        <end position="203"/>
    </location>
</feature>
<accession>A0A238WZS1</accession>
<dbReference type="OrthoDB" id="1451945at2"/>
<keyword evidence="1" id="KW-0472">Membrane</keyword>
<feature type="transmembrane region" description="Helical" evidence="1">
    <location>
        <begin position="6"/>
        <end position="31"/>
    </location>
</feature>
<feature type="transmembrane region" description="Helical" evidence="1">
    <location>
        <begin position="71"/>
        <end position="93"/>
    </location>
</feature>
<dbReference type="AlphaFoldDB" id="A0A238WZS1"/>
<protein>
    <recommendedName>
        <fullName evidence="4">Threonine/homoserine/homoserine lactone efflux protein</fullName>
    </recommendedName>
</protein>
<evidence type="ECO:0000313" key="2">
    <source>
        <dbReference type="EMBL" id="SNR51950.1"/>
    </source>
</evidence>
<proteinExistence type="predicted"/>
<organism evidence="2 3">
    <name type="scientific">Lutibacter agarilyticus</name>
    <dbReference type="NCBI Taxonomy" id="1109740"/>
    <lineage>
        <taxon>Bacteria</taxon>
        <taxon>Pseudomonadati</taxon>
        <taxon>Bacteroidota</taxon>
        <taxon>Flavobacteriia</taxon>
        <taxon>Flavobacteriales</taxon>
        <taxon>Flavobacteriaceae</taxon>
        <taxon>Lutibacter</taxon>
    </lineage>
</organism>
<feature type="transmembrane region" description="Helical" evidence="1">
    <location>
        <begin position="43"/>
        <end position="65"/>
    </location>
</feature>
<evidence type="ECO:0000313" key="3">
    <source>
        <dbReference type="Proteomes" id="UP000198384"/>
    </source>
</evidence>
<sequence length="204" mass="22700">MDYFLHVLYGLLIAYLAMISPGMLNMTALKVRIDFGKNESEKFALGAAVTILIQAGVSLFFADYFVSNPKIITVLEKAGVFVFFSLAIFFYILSRNKVDPKAKSGKGNFFVKGFMMSALNMLSIPFYLASSIFLASKGYIVIEQPYILFFVFGVFVGSLLLFGTYIYFANIISTKVSFIAKNINLILCGVFIVLGIITIVRLFP</sequence>
<feature type="transmembrane region" description="Helical" evidence="1">
    <location>
        <begin position="114"/>
        <end position="134"/>
    </location>
</feature>
<evidence type="ECO:0008006" key="4">
    <source>
        <dbReference type="Google" id="ProtNLM"/>
    </source>
</evidence>
<reference evidence="2 3" key="1">
    <citation type="submission" date="2017-06" db="EMBL/GenBank/DDBJ databases">
        <authorList>
            <person name="Kim H.J."/>
            <person name="Triplett B.A."/>
        </authorList>
    </citation>
    <scope>NUCLEOTIDE SEQUENCE [LARGE SCALE GENOMIC DNA]</scope>
    <source>
        <strain evidence="2 3">DSM 29150</strain>
    </source>
</reference>
<dbReference type="RefSeq" id="WP_089381337.1">
    <property type="nucleotide sequence ID" value="NZ_FZNT01000004.1"/>
</dbReference>